<dbReference type="EMBL" id="CM000767">
    <property type="protein sequence ID" value="OQU79209.1"/>
    <property type="molecule type" value="Genomic_DNA"/>
</dbReference>
<reference evidence="1 2" key="1">
    <citation type="journal article" date="2009" name="Nature">
        <title>The Sorghum bicolor genome and the diversification of grasses.</title>
        <authorList>
            <person name="Paterson A.H."/>
            <person name="Bowers J.E."/>
            <person name="Bruggmann R."/>
            <person name="Dubchak I."/>
            <person name="Grimwood J."/>
            <person name="Gundlach H."/>
            <person name="Haberer G."/>
            <person name="Hellsten U."/>
            <person name="Mitros T."/>
            <person name="Poliakov A."/>
            <person name="Schmutz J."/>
            <person name="Spannagl M."/>
            <person name="Tang H."/>
            <person name="Wang X."/>
            <person name="Wicker T."/>
            <person name="Bharti A.K."/>
            <person name="Chapman J."/>
            <person name="Feltus F.A."/>
            <person name="Gowik U."/>
            <person name="Grigoriev I.V."/>
            <person name="Lyons E."/>
            <person name="Maher C.A."/>
            <person name="Martis M."/>
            <person name="Narechania A."/>
            <person name="Otillar R.P."/>
            <person name="Penning B.W."/>
            <person name="Salamov A.A."/>
            <person name="Wang Y."/>
            <person name="Zhang L."/>
            <person name="Carpita N.C."/>
            <person name="Freeling M."/>
            <person name="Gingle A.R."/>
            <person name="Hash C.T."/>
            <person name="Keller B."/>
            <person name="Klein P."/>
            <person name="Kresovich S."/>
            <person name="McCann M.C."/>
            <person name="Ming R."/>
            <person name="Peterson D.G."/>
            <person name="Mehboob-ur-Rahman"/>
            <person name="Ware D."/>
            <person name="Westhoff P."/>
            <person name="Mayer K.F."/>
            <person name="Messing J."/>
            <person name="Rokhsar D.S."/>
        </authorList>
    </citation>
    <scope>NUCLEOTIDE SEQUENCE [LARGE SCALE GENOMIC DNA]</scope>
    <source>
        <strain evidence="2">cv. BTx623</strain>
    </source>
</reference>
<organism evidence="1 2">
    <name type="scientific">Sorghum bicolor</name>
    <name type="common">Sorghum</name>
    <name type="synonym">Sorghum vulgare</name>
    <dbReference type="NCBI Taxonomy" id="4558"/>
    <lineage>
        <taxon>Eukaryota</taxon>
        <taxon>Viridiplantae</taxon>
        <taxon>Streptophyta</taxon>
        <taxon>Embryophyta</taxon>
        <taxon>Tracheophyta</taxon>
        <taxon>Spermatophyta</taxon>
        <taxon>Magnoliopsida</taxon>
        <taxon>Liliopsida</taxon>
        <taxon>Poales</taxon>
        <taxon>Poaceae</taxon>
        <taxon>PACMAD clade</taxon>
        <taxon>Panicoideae</taxon>
        <taxon>Andropogonodae</taxon>
        <taxon>Andropogoneae</taxon>
        <taxon>Sorghinae</taxon>
        <taxon>Sorghum</taxon>
    </lineage>
</organism>
<dbReference type="Gramene" id="OQU79209">
    <property type="protein sequence ID" value="OQU79209"/>
    <property type="gene ID" value="SORBI_3008G111150"/>
</dbReference>
<name>A0A1Z5R6L1_SORBI</name>
<reference evidence="2" key="2">
    <citation type="journal article" date="2018" name="Plant J.">
        <title>The Sorghum bicolor reference genome: improved assembly, gene annotations, a transcriptome atlas, and signatures of genome organization.</title>
        <authorList>
            <person name="McCormick R.F."/>
            <person name="Truong S.K."/>
            <person name="Sreedasyam A."/>
            <person name="Jenkins J."/>
            <person name="Shu S."/>
            <person name="Sims D."/>
            <person name="Kennedy M."/>
            <person name="Amirebrahimi M."/>
            <person name="Weers B.D."/>
            <person name="McKinley B."/>
            <person name="Mattison A."/>
            <person name="Morishige D.T."/>
            <person name="Grimwood J."/>
            <person name="Schmutz J."/>
            <person name="Mullet J.E."/>
        </authorList>
    </citation>
    <scope>NUCLEOTIDE SEQUENCE [LARGE SCALE GENOMIC DNA]</scope>
    <source>
        <strain evidence="2">cv. BTx623</strain>
    </source>
</reference>
<dbReference type="AlphaFoldDB" id="A0A1Z5R6L1"/>
<gene>
    <name evidence="1" type="ORF">SORBI_3008G111150</name>
</gene>
<protein>
    <submittedName>
        <fullName evidence="1">Uncharacterized protein</fullName>
    </submittedName>
</protein>
<evidence type="ECO:0000313" key="2">
    <source>
        <dbReference type="Proteomes" id="UP000000768"/>
    </source>
</evidence>
<evidence type="ECO:0000313" key="1">
    <source>
        <dbReference type="EMBL" id="OQU79209.1"/>
    </source>
</evidence>
<proteinExistence type="predicted"/>
<dbReference type="Proteomes" id="UP000000768">
    <property type="component" value="Chromosome 8"/>
</dbReference>
<dbReference type="InParanoid" id="A0A1Z5R6L1"/>
<keyword evidence="2" id="KW-1185">Reference proteome</keyword>
<sequence length="67" mass="8125">MLTENLYSILFKIAKWEMWKKNIMMNKIKHASFDLISSVRPLLTLLYQLYFNDNSTYTREFIFGFCC</sequence>
<accession>A0A1Z5R6L1</accession>